<dbReference type="InterPro" id="IPR006205">
    <property type="entry name" value="Mev_gal_kin"/>
</dbReference>
<feature type="compositionally biased region" description="Acidic residues" evidence="5">
    <location>
        <begin position="1"/>
        <end position="11"/>
    </location>
</feature>
<keyword evidence="8" id="KW-1185">Reference proteome</keyword>
<dbReference type="EMBL" id="JBGFUD010000239">
    <property type="protein sequence ID" value="MFH4974071.1"/>
    <property type="molecule type" value="Genomic_DNA"/>
</dbReference>
<comment type="caution">
    <text evidence="7">The sequence shown here is derived from an EMBL/GenBank/DDBJ whole genome shotgun (WGS) entry which is preliminary data.</text>
</comment>
<dbReference type="SUPFAM" id="SSF54211">
    <property type="entry name" value="Ribosomal protein S5 domain 2-like"/>
    <property type="match status" value="1"/>
</dbReference>
<feature type="compositionally biased region" description="Polar residues" evidence="5">
    <location>
        <begin position="16"/>
        <end position="34"/>
    </location>
</feature>
<dbReference type="Pfam" id="PF08544">
    <property type="entry name" value="GHMP_kinases_C"/>
    <property type="match status" value="1"/>
</dbReference>
<feature type="compositionally biased region" description="Low complexity" evidence="5">
    <location>
        <begin position="547"/>
        <end position="563"/>
    </location>
</feature>
<proteinExistence type="predicted"/>
<dbReference type="InterPro" id="IPR020568">
    <property type="entry name" value="Ribosomal_Su5_D2-typ_SF"/>
</dbReference>
<dbReference type="SUPFAM" id="SSF55060">
    <property type="entry name" value="GHMP Kinase, C-terminal domain"/>
    <property type="match status" value="2"/>
</dbReference>
<keyword evidence="2" id="KW-0808">Transferase</keyword>
<feature type="region of interest" description="Disordered" evidence="5">
    <location>
        <begin position="543"/>
        <end position="572"/>
    </location>
</feature>
<keyword evidence="4" id="KW-0460">Magnesium</keyword>
<feature type="region of interest" description="Disordered" evidence="5">
    <location>
        <begin position="1"/>
        <end position="34"/>
    </location>
</feature>
<dbReference type="Gene3D" id="3.30.230.10">
    <property type="match status" value="1"/>
</dbReference>
<dbReference type="PANTHER" id="PTHR43290">
    <property type="entry name" value="MEVALONATE KINASE"/>
    <property type="match status" value="1"/>
</dbReference>
<evidence type="ECO:0000256" key="1">
    <source>
        <dbReference type="ARBA" id="ARBA00022490"/>
    </source>
</evidence>
<evidence type="ECO:0000313" key="7">
    <source>
        <dbReference type="EMBL" id="MFH4974071.1"/>
    </source>
</evidence>
<name>A0ABD6E4V6_9BILA</name>
<reference evidence="7 8" key="1">
    <citation type="submission" date="2024-08" db="EMBL/GenBank/DDBJ databases">
        <title>Gnathostoma spinigerum genome.</title>
        <authorList>
            <person name="Gonzalez-Bertolin B."/>
            <person name="Monzon S."/>
            <person name="Zaballos A."/>
            <person name="Jimenez P."/>
            <person name="Dekumyoy P."/>
            <person name="Varona S."/>
            <person name="Cuesta I."/>
            <person name="Sumanam S."/>
            <person name="Adisakwattana P."/>
            <person name="Gasser R.B."/>
            <person name="Hernandez-Gonzalez A."/>
            <person name="Young N.D."/>
            <person name="Perteguer M.J."/>
        </authorList>
    </citation>
    <scope>NUCLEOTIDE SEQUENCE [LARGE SCALE GENOMIC DNA]</scope>
    <source>
        <strain evidence="7">AL3</strain>
        <tissue evidence="7">Liver</tissue>
    </source>
</reference>
<evidence type="ECO:0000259" key="6">
    <source>
        <dbReference type="Pfam" id="PF08544"/>
    </source>
</evidence>
<evidence type="ECO:0000256" key="5">
    <source>
        <dbReference type="SAM" id="MobiDB-lite"/>
    </source>
</evidence>
<organism evidence="7 8">
    <name type="scientific">Gnathostoma spinigerum</name>
    <dbReference type="NCBI Taxonomy" id="75299"/>
    <lineage>
        <taxon>Eukaryota</taxon>
        <taxon>Metazoa</taxon>
        <taxon>Ecdysozoa</taxon>
        <taxon>Nematoda</taxon>
        <taxon>Chromadorea</taxon>
        <taxon>Rhabditida</taxon>
        <taxon>Spirurina</taxon>
        <taxon>Gnathostomatomorpha</taxon>
        <taxon>Gnathostomatoidea</taxon>
        <taxon>Gnathostomatidae</taxon>
        <taxon>Gnathostoma</taxon>
    </lineage>
</organism>
<dbReference type="GO" id="GO:0016301">
    <property type="term" value="F:kinase activity"/>
    <property type="evidence" value="ECO:0007669"/>
    <property type="project" value="UniProtKB-KW"/>
</dbReference>
<dbReference type="InterPro" id="IPR013750">
    <property type="entry name" value="GHMP_kinase_C_dom"/>
</dbReference>
<keyword evidence="3" id="KW-0418">Kinase</keyword>
<dbReference type="Gene3D" id="3.30.70.890">
    <property type="entry name" value="GHMP kinase, C-terminal domain"/>
    <property type="match status" value="1"/>
</dbReference>
<dbReference type="PANTHER" id="PTHR43290:SF2">
    <property type="entry name" value="MEVALONATE KINASE"/>
    <property type="match status" value="1"/>
</dbReference>
<dbReference type="InterPro" id="IPR036554">
    <property type="entry name" value="GHMP_kinase_C_sf"/>
</dbReference>
<evidence type="ECO:0000256" key="2">
    <source>
        <dbReference type="ARBA" id="ARBA00022679"/>
    </source>
</evidence>
<dbReference type="Proteomes" id="UP001608902">
    <property type="component" value="Unassembled WGS sequence"/>
</dbReference>
<dbReference type="PRINTS" id="PR00959">
    <property type="entry name" value="MEVGALKINASE"/>
</dbReference>
<protein>
    <recommendedName>
        <fullName evidence="6">GHMP kinase C-terminal domain-containing protein</fullName>
    </recommendedName>
</protein>
<keyword evidence="1" id="KW-0963">Cytoplasm</keyword>
<feature type="domain" description="GHMP kinase C-terminal" evidence="6">
    <location>
        <begin position="439"/>
        <end position="495"/>
    </location>
</feature>
<sequence length="572" mass="61177">MESDSQSDSDDVHDSPTSSSRLLTPNTSAQASPMRSLTSAAGGLYISAPGKIILFGEHAVVYGRTAVAGSIDLRTYVSLFTSADGRIYLSLPDLGVEKTWMMKELLKAGEKLAAECPIEDGQPPSLEAIVPIARRLSGSCEEQCGVQHLAILAFWYLLLGVVQRKSIIEINRNQELHKNPVNVQTGDSDEPLLKDLLAVKVTVRFKLPSCVGLGSSGAYCVCIATALLQTAGLIPPPSIPVDKDGSMTWDDYYLDMIRKWSTAAESLIHGRASGLDAAVCTYGGVASFKPGTRIQHLRNLPDLRVILVNSKVERNTSRMVQTVKERLKKFPDVVEGIFNSIDAISRDAAKILHRPCEENGETVNGGDGAASSSVHCSDYDHHSLQPGGCGEGSVHSASLSSYAAGGKRHSNASAVSGGTSASGMEKNERGELVDIYSKLNDLCRINNQLLIALGVGHPKIDQICTLLARYGIHPKMTGAGGGGSVFAFLKPDTSATVMAMIQDELTKLDYELWQPPLGGPGVVTHANRPELFNVTNTIVTPTAPAMSTTTSSSNSSHSTPSTGHHYHHHRKK</sequence>
<evidence type="ECO:0000313" key="8">
    <source>
        <dbReference type="Proteomes" id="UP001608902"/>
    </source>
</evidence>
<accession>A0ABD6E4V6</accession>
<dbReference type="AlphaFoldDB" id="A0ABD6E4V6"/>
<dbReference type="InterPro" id="IPR014721">
    <property type="entry name" value="Ribsml_uS5_D2-typ_fold_subgr"/>
</dbReference>
<dbReference type="FunFam" id="3.30.70.890:FF:000017">
    <property type="entry name" value="MeValonate Kinase"/>
    <property type="match status" value="1"/>
</dbReference>
<evidence type="ECO:0000256" key="3">
    <source>
        <dbReference type="ARBA" id="ARBA00022777"/>
    </source>
</evidence>
<gene>
    <name evidence="7" type="ORF">AB6A40_000780</name>
</gene>
<evidence type="ECO:0000256" key="4">
    <source>
        <dbReference type="ARBA" id="ARBA00022842"/>
    </source>
</evidence>